<evidence type="ECO:0000313" key="2">
    <source>
        <dbReference type="Proteomes" id="UP000005950"/>
    </source>
</evidence>
<reference evidence="1 2" key="2">
    <citation type="submission" date="2009-02" db="EMBL/GenBank/DDBJ databases">
        <title>Draft genome sequence of Holdemania filiformis DSM 12042.</title>
        <authorList>
            <person name="Sudarsanam P."/>
            <person name="Ley R."/>
            <person name="Guruge J."/>
            <person name="Turnbaugh P.J."/>
            <person name="Mahowald M."/>
            <person name="Liep D."/>
            <person name="Gordon J."/>
        </authorList>
    </citation>
    <scope>NUCLEOTIDE SEQUENCE [LARGE SCALE GENOMIC DNA]</scope>
    <source>
        <strain evidence="1 2">DSM 12042</strain>
    </source>
</reference>
<proteinExistence type="predicted"/>
<evidence type="ECO:0000313" key="1">
    <source>
        <dbReference type="EMBL" id="EEF67024.1"/>
    </source>
</evidence>
<comment type="caution">
    <text evidence="1">The sequence shown here is derived from an EMBL/GenBank/DDBJ whole genome shotgun (WGS) entry which is preliminary data.</text>
</comment>
<dbReference type="AlphaFoldDB" id="B9YAJ0"/>
<dbReference type="STRING" id="545696.HOLDEFILI_02847"/>
<reference evidence="1 2" key="1">
    <citation type="submission" date="2008-12" db="EMBL/GenBank/DDBJ databases">
        <authorList>
            <person name="Fulton L."/>
            <person name="Clifton S."/>
            <person name="Fulton B."/>
            <person name="Xu J."/>
            <person name="Minx P."/>
            <person name="Pepin K.H."/>
            <person name="Johnson M."/>
            <person name="Bhonagiri V."/>
            <person name="Nash W.E."/>
            <person name="Mardis E.R."/>
            <person name="Wilson R.K."/>
        </authorList>
    </citation>
    <scope>NUCLEOTIDE SEQUENCE [LARGE SCALE GENOMIC DNA]</scope>
    <source>
        <strain evidence="1 2">DSM 12042</strain>
    </source>
</reference>
<sequence>MFVILSLHHLTALQKTGMTKLRSLSKGHGKSTEIPAFAKASPEIQFTVMNYSKTIHMAMGE</sequence>
<dbReference type="EMBL" id="ACCF01000181">
    <property type="protein sequence ID" value="EEF67024.1"/>
    <property type="molecule type" value="Genomic_DNA"/>
</dbReference>
<gene>
    <name evidence="1" type="ORF">HOLDEFILI_02847</name>
</gene>
<organism evidence="1 2">
    <name type="scientific">Holdemania filiformis DSM 12042</name>
    <dbReference type="NCBI Taxonomy" id="545696"/>
    <lineage>
        <taxon>Bacteria</taxon>
        <taxon>Bacillati</taxon>
        <taxon>Bacillota</taxon>
        <taxon>Erysipelotrichia</taxon>
        <taxon>Erysipelotrichales</taxon>
        <taxon>Erysipelotrichaceae</taxon>
        <taxon>Holdemania</taxon>
    </lineage>
</organism>
<protein>
    <submittedName>
        <fullName evidence="1">Uncharacterized protein</fullName>
    </submittedName>
</protein>
<name>B9YAJ0_9FIRM</name>
<dbReference type="Proteomes" id="UP000005950">
    <property type="component" value="Unassembled WGS sequence"/>
</dbReference>
<accession>B9YAJ0</accession>
<dbReference type="HOGENOM" id="CLU_2916293_0_0_9"/>